<gene>
    <name evidence="1" type="ORF">HNQ94_000430</name>
</gene>
<dbReference type="RefSeq" id="WP_174494438.1">
    <property type="nucleotide sequence ID" value="NZ_CADDWK010000001.1"/>
</dbReference>
<evidence type="ECO:0008006" key="3">
    <source>
        <dbReference type="Google" id="ProtNLM"/>
    </source>
</evidence>
<organism evidence="1 2">
    <name type="scientific">Salirhabdus euzebyi</name>
    <dbReference type="NCBI Taxonomy" id="394506"/>
    <lineage>
        <taxon>Bacteria</taxon>
        <taxon>Bacillati</taxon>
        <taxon>Bacillota</taxon>
        <taxon>Bacilli</taxon>
        <taxon>Bacillales</taxon>
        <taxon>Bacillaceae</taxon>
        <taxon>Salirhabdus</taxon>
    </lineage>
</organism>
<keyword evidence="2" id="KW-1185">Reference proteome</keyword>
<protein>
    <recommendedName>
        <fullName evidence="3">Fur-regulated basic protein FbpA</fullName>
    </recommendedName>
</protein>
<reference evidence="1 2" key="1">
    <citation type="submission" date="2020-08" db="EMBL/GenBank/DDBJ databases">
        <title>Genomic Encyclopedia of Type Strains, Phase IV (KMG-IV): sequencing the most valuable type-strain genomes for metagenomic binning, comparative biology and taxonomic classification.</title>
        <authorList>
            <person name="Goeker M."/>
        </authorList>
    </citation>
    <scope>NUCLEOTIDE SEQUENCE [LARGE SCALE GENOMIC DNA]</scope>
    <source>
        <strain evidence="1 2">DSM 19612</strain>
    </source>
</reference>
<name>A0A841PT54_9BACI</name>
<dbReference type="EMBL" id="JACHGH010000001">
    <property type="protein sequence ID" value="MBB6452009.1"/>
    <property type="molecule type" value="Genomic_DNA"/>
</dbReference>
<sequence>MLLGKAVEQQRHYFIQQLQRLNYFETSDGTPVDSLNLTELEQVYENVKFAREKEEESPHVGLHST</sequence>
<dbReference type="AlphaFoldDB" id="A0A841PT54"/>
<evidence type="ECO:0000313" key="2">
    <source>
        <dbReference type="Proteomes" id="UP000581688"/>
    </source>
</evidence>
<comment type="caution">
    <text evidence="1">The sequence shown here is derived from an EMBL/GenBank/DDBJ whole genome shotgun (WGS) entry which is preliminary data.</text>
</comment>
<dbReference type="Proteomes" id="UP000581688">
    <property type="component" value="Unassembled WGS sequence"/>
</dbReference>
<accession>A0A841PT54</accession>
<proteinExistence type="predicted"/>
<evidence type="ECO:0000313" key="1">
    <source>
        <dbReference type="EMBL" id="MBB6452009.1"/>
    </source>
</evidence>